<dbReference type="CDD" id="cd03522">
    <property type="entry name" value="MoeA_like"/>
    <property type="match status" value="1"/>
</dbReference>
<dbReference type="GO" id="GO:0046872">
    <property type="term" value="F:metal ion binding"/>
    <property type="evidence" value="ECO:0007669"/>
    <property type="project" value="UniProtKB-UniRule"/>
</dbReference>
<dbReference type="SUPFAM" id="SSF53218">
    <property type="entry name" value="Molybdenum cofactor biosynthesis proteins"/>
    <property type="match status" value="1"/>
</dbReference>
<dbReference type="GO" id="GO:0005829">
    <property type="term" value="C:cytosol"/>
    <property type="evidence" value="ECO:0007669"/>
    <property type="project" value="TreeGrafter"/>
</dbReference>
<dbReference type="GO" id="GO:0006777">
    <property type="term" value="P:Mo-molybdopterin cofactor biosynthetic process"/>
    <property type="evidence" value="ECO:0007669"/>
    <property type="project" value="UniProtKB-UniRule"/>
</dbReference>
<dbReference type="EMBL" id="LT907975">
    <property type="protein sequence ID" value="SOB57918.1"/>
    <property type="molecule type" value="Genomic_DNA"/>
</dbReference>
<dbReference type="Gene3D" id="3.40.980.10">
    <property type="entry name" value="MoaB/Mog-like domain"/>
    <property type="match status" value="1"/>
</dbReference>
<dbReference type="Proteomes" id="UP000219215">
    <property type="component" value="Chromosome DPRO"/>
</dbReference>
<organism evidence="3 4">
    <name type="scientific">Pseudodesulfovibrio profundus</name>
    <dbReference type="NCBI Taxonomy" id="57320"/>
    <lineage>
        <taxon>Bacteria</taxon>
        <taxon>Pseudomonadati</taxon>
        <taxon>Thermodesulfobacteriota</taxon>
        <taxon>Desulfovibrionia</taxon>
        <taxon>Desulfovibrionales</taxon>
        <taxon>Desulfovibrionaceae</taxon>
    </lineage>
</organism>
<dbReference type="AlphaFoldDB" id="A0A2C8F666"/>
<dbReference type="UniPathway" id="UPA00344"/>
<evidence type="ECO:0000313" key="3">
    <source>
        <dbReference type="EMBL" id="SOB57918.1"/>
    </source>
</evidence>
<comment type="similarity">
    <text evidence="1">Belongs to the MoeA family.</text>
</comment>
<comment type="function">
    <text evidence="1">Catalyzes the insertion of molybdate into adenylated molybdopterin with the concomitant release of AMP.</text>
</comment>
<keyword evidence="1" id="KW-0460">Magnesium</keyword>
<dbReference type="OrthoDB" id="9767940at2"/>
<feature type="domain" description="MoaB/Mog" evidence="2">
    <location>
        <begin position="174"/>
        <end position="306"/>
    </location>
</feature>
<dbReference type="InterPro" id="IPR036425">
    <property type="entry name" value="MoaB/Mog-like_dom_sf"/>
</dbReference>
<evidence type="ECO:0000313" key="4">
    <source>
        <dbReference type="Proteomes" id="UP000219215"/>
    </source>
</evidence>
<dbReference type="SMART" id="SM00852">
    <property type="entry name" value="MoCF_biosynth"/>
    <property type="match status" value="1"/>
</dbReference>
<protein>
    <recommendedName>
        <fullName evidence="1">Molybdopterin molybdenumtransferase</fullName>
        <ecNumber evidence="1">2.10.1.1</ecNumber>
    </recommendedName>
</protein>
<comment type="cofactor">
    <cofactor evidence="1">
        <name>Mg(2+)</name>
        <dbReference type="ChEBI" id="CHEBI:18420"/>
    </cofactor>
</comment>
<dbReference type="GO" id="GO:0061599">
    <property type="term" value="F:molybdopterin molybdotransferase activity"/>
    <property type="evidence" value="ECO:0007669"/>
    <property type="project" value="UniProtKB-UniRule"/>
</dbReference>
<evidence type="ECO:0000259" key="2">
    <source>
        <dbReference type="SMART" id="SM00852"/>
    </source>
</evidence>
<name>A0A2C8F666_9BACT</name>
<keyword evidence="1" id="KW-0479">Metal-binding</keyword>
<proteinExistence type="inferred from homology"/>
<evidence type="ECO:0000256" key="1">
    <source>
        <dbReference type="RuleBase" id="RU365090"/>
    </source>
</evidence>
<keyword evidence="1" id="KW-0501">Molybdenum cofactor biosynthesis</keyword>
<dbReference type="InterPro" id="IPR038987">
    <property type="entry name" value="MoeA-like"/>
</dbReference>
<gene>
    <name evidence="3" type="ORF">DPRO_1031</name>
</gene>
<keyword evidence="4" id="KW-1185">Reference proteome</keyword>
<dbReference type="KEGG" id="pprf:DPRO_1031"/>
<keyword evidence="1" id="KW-0500">Molybdenum</keyword>
<dbReference type="PANTHER" id="PTHR10192:SF28">
    <property type="entry name" value="MOLYBDOPTERIN MOLYBDENUMTRANSFERASE"/>
    <property type="match status" value="1"/>
</dbReference>
<dbReference type="EC" id="2.10.1.1" evidence="1"/>
<dbReference type="PANTHER" id="PTHR10192">
    <property type="entry name" value="MOLYBDOPTERIN BIOSYNTHESIS PROTEIN"/>
    <property type="match status" value="1"/>
</dbReference>
<comment type="pathway">
    <text evidence="1">Cofactor biosynthesis; molybdopterin biosynthesis.</text>
</comment>
<sequence>MKTMHVENAIGTVLCQDITRIVPGQAKGPAFRRGHVVTPEDIPMLLDIGKEHLYVYDPEDGYVHEDDAAYRIATAAAGPGIELSTPVEGKITLRATHDGLLDIDTDTLFKLNSVKDVIFGTIHTNQLVEKGRPMAGTRVIPLVVPEEIVAEAEAVLRNSPPLIQIRPLKPCKVGIVTTGSEVYSGRIKDKFGPVVRKKFSAYGSSTVGQRLVSDDPNMTVKAIQDFIAEGADFIVVTGGMSVDPDDQTPASIRMAGADVITYGAPTFPGAMFMLAKIGDIPVVGLPGCVMYYRASIFDLIIPRILAGKEVTREDIINLGHGGFCEGCDECRYPVCSFGKGA</sequence>
<dbReference type="Pfam" id="PF00994">
    <property type="entry name" value="MoCF_biosynth"/>
    <property type="match status" value="1"/>
</dbReference>
<keyword evidence="1" id="KW-0808">Transferase</keyword>
<comment type="catalytic activity">
    <reaction evidence="1">
        <text>adenylyl-molybdopterin + molybdate = Mo-molybdopterin + AMP + H(+)</text>
        <dbReference type="Rhea" id="RHEA:35047"/>
        <dbReference type="ChEBI" id="CHEBI:15378"/>
        <dbReference type="ChEBI" id="CHEBI:36264"/>
        <dbReference type="ChEBI" id="CHEBI:62727"/>
        <dbReference type="ChEBI" id="CHEBI:71302"/>
        <dbReference type="ChEBI" id="CHEBI:456215"/>
    </reaction>
</comment>
<reference evidence="4" key="1">
    <citation type="submission" date="2017-09" db="EMBL/GenBank/DDBJ databases">
        <authorList>
            <person name="Regsiter A."/>
            <person name="William W."/>
        </authorList>
    </citation>
    <scope>NUCLEOTIDE SEQUENCE [LARGE SCALE GENOMIC DNA]</scope>
    <source>
        <strain evidence="4">500-1</strain>
    </source>
</reference>
<dbReference type="InterPro" id="IPR001453">
    <property type="entry name" value="MoaB/Mog_dom"/>
</dbReference>
<dbReference type="RefSeq" id="WP_097011088.1">
    <property type="nucleotide sequence ID" value="NZ_LT907975.1"/>
</dbReference>
<accession>A0A2C8F666</accession>